<dbReference type="WBParaSite" id="ES5_v2.g12296.t1">
    <property type="protein sequence ID" value="ES5_v2.g12296.t1"/>
    <property type="gene ID" value="ES5_v2.g12296"/>
</dbReference>
<evidence type="ECO:0000313" key="2">
    <source>
        <dbReference type="WBParaSite" id="ES5_v2.g12296.t1"/>
    </source>
</evidence>
<accession>A0AC34F5I1</accession>
<dbReference type="Proteomes" id="UP000887579">
    <property type="component" value="Unplaced"/>
</dbReference>
<evidence type="ECO:0000313" key="1">
    <source>
        <dbReference type="Proteomes" id="UP000887579"/>
    </source>
</evidence>
<organism evidence="1 2">
    <name type="scientific">Panagrolaimus sp. ES5</name>
    <dbReference type="NCBI Taxonomy" id="591445"/>
    <lineage>
        <taxon>Eukaryota</taxon>
        <taxon>Metazoa</taxon>
        <taxon>Ecdysozoa</taxon>
        <taxon>Nematoda</taxon>
        <taxon>Chromadorea</taxon>
        <taxon>Rhabditida</taxon>
        <taxon>Tylenchina</taxon>
        <taxon>Panagrolaimomorpha</taxon>
        <taxon>Panagrolaimoidea</taxon>
        <taxon>Panagrolaimidae</taxon>
        <taxon>Panagrolaimus</taxon>
    </lineage>
</organism>
<proteinExistence type="predicted"/>
<sequence length="184" mass="21196">MSTEKESELVLNTAYYMHEGCFHYYRDYNFRPLVGFRNFIQRLVYLSLSEKSSNKLFLLENENPEDPSTLVVNFTQLLSSNNLDDIISTTEFATGWTSFVIAESLTSEEAKKIWLRLVQCKLENESPDSELFGNAETFSITGDANILVWTNPTLQQDSIKCAAYDVDYCIQEEDIDAYKAFKNK</sequence>
<reference evidence="2" key="1">
    <citation type="submission" date="2022-11" db="UniProtKB">
        <authorList>
            <consortium name="WormBaseParasite"/>
        </authorList>
    </citation>
    <scope>IDENTIFICATION</scope>
</reference>
<name>A0AC34F5I1_9BILA</name>
<protein>
    <submittedName>
        <fullName evidence="2">Uncharacterized protein</fullName>
    </submittedName>
</protein>